<comment type="caution">
    <text evidence="3">The sequence shown here is derived from an EMBL/GenBank/DDBJ whole genome shotgun (WGS) entry which is preliminary data.</text>
</comment>
<dbReference type="Proteomes" id="UP001596390">
    <property type="component" value="Unassembled WGS sequence"/>
</dbReference>
<dbReference type="PANTHER" id="PTHR43364:SF4">
    <property type="entry name" value="NAD(P)-LINKED OXIDOREDUCTASE SUPERFAMILY PROTEIN"/>
    <property type="match status" value="1"/>
</dbReference>
<keyword evidence="1" id="KW-0560">Oxidoreductase</keyword>
<accession>A0ABD5YBG6</accession>
<dbReference type="SUPFAM" id="SSF51430">
    <property type="entry name" value="NAD(P)-linked oxidoreductase"/>
    <property type="match status" value="1"/>
</dbReference>
<keyword evidence="4" id="KW-1185">Reference proteome</keyword>
<evidence type="ECO:0000313" key="3">
    <source>
        <dbReference type="EMBL" id="MFC7186699.1"/>
    </source>
</evidence>
<dbReference type="PANTHER" id="PTHR43364">
    <property type="entry name" value="NADH-SPECIFIC METHYLGLYOXAL REDUCTASE-RELATED"/>
    <property type="match status" value="1"/>
</dbReference>
<dbReference type="InterPro" id="IPR050523">
    <property type="entry name" value="AKR_Detox_Biosynth"/>
</dbReference>
<evidence type="ECO:0000313" key="4">
    <source>
        <dbReference type="Proteomes" id="UP001596390"/>
    </source>
</evidence>
<proteinExistence type="predicted"/>
<name>A0ABD5YBG6_9EURY</name>
<dbReference type="AlphaFoldDB" id="A0ABD5YBG6"/>
<evidence type="ECO:0000256" key="1">
    <source>
        <dbReference type="ARBA" id="ARBA00023002"/>
    </source>
</evidence>
<feature type="domain" description="NADP-dependent oxidoreductase" evidence="2">
    <location>
        <begin position="28"/>
        <end position="92"/>
    </location>
</feature>
<dbReference type="InterPro" id="IPR023210">
    <property type="entry name" value="NADP_OxRdtase_dom"/>
</dbReference>
<protein>
    <submittedName>
        <fullName evidence="3">Aldo/keto reductase</fullName>
    </submittedName>
</protein>
<dbReference type="InterPro" id="IPR036812">
    <property type="entry name" value="NAD(P)_OxRdtase_dom_sf"/>
</dbReference>
<dbReference type="RefSeq" id="WP_267663677.1">
    <property type="nucleotide sequence ID" value="NZ_JAODIX010000030.1"/>
</dbReference>
<dbReference type="Pfam" id="PF00248">
    <property type="entry name" value="Aldo_ket_red"/>
    <property type="match status" value="1"/>
</dbReference>
<dbReference type="EMBL" id="JBHSZZ010000030">
    <property type="protein sequence ID" value="MFC7186699.1"/>
    <property type="molecule type" value="Genomic_DNA"/>
</dbReference>
<organism evidence="3 4">
    <name type="scientific">Halorubrum yunnanense</name>
    <dbReference type="NCBI Taxonomy" id="1526162"/>
    <lineage>
        <taxon>Archaea</taxon>
        <taxon>Methanobacteriati</taxon>
        <taxon>Methanobacteriota</taxon>
        <taxon>Stenosarchaea group</taxon>
        <taxon>Halobacteria</taxon>
        <taxon>Halobacteriales</taxon>
        <taxon>Haloferacaceae</taxon>
        <taxon>Halorubrum</taxon>
    </lineage>
</organism>
<evidence type="ECO:0000259" key="2">
    <source>
        <dbReference type="Pfam" id="PF00248"/>
    </source>
</evidence>
<dbReference type="Gene3D" id="3.20.20.100">
    <property type="entry name" value="NADP-dependent oxidoreductase domain"/>
    <property type="match status" value="1"/>
</dbReference>
<gene>
    <name evidence="3" type="ORF">ACFQMK_07330</name>
</gene>
<sequence>MQCRGNPRASARGGCQFRLLYVFAATATTLREMTPELDELDASPAQTVLAWLAHRDGVTAPIVGARTVDQLAENLAAASIDLSDEQVDRLTATKPGPYDEL</sequence>
<dbReference type="GO" id="GO:0016491">
    <property type="term" value="F:oxidoreductase activity"/>
    <property type="evidence" value="ECO:0007669"/>
    <property type="project" value="UniProtKB-KW"/>
</dbReference>
<reference evidence="3 4" key="1">
    <citation type="journal article" date="2019" name="Int. J. Syst. Evol. Microbiol.">
        <title>The Global Catalogue of Microorganisms (GCM) 10K type strain sequencing project: providing services to taxonomists for standard genome sequencing and annotation.</title>
        <authorList>
            <consortium name="The Broad Institute Genomics Platform"/>
            <consortium name="The Broad Institute Genome Sequencing Center for Infectious Disease"/>
            <person name="Wu L."/>
            <person name="Ma J."/>
        </authorList>
    </citation>
    <scope>NUCLEOTIDE SEQUENCE [LARGE SCALE GENOMIC DNA]</scope>
    <source>
        <strain evidence="3 4">Q85</strain>
    </source>
</reference>